<evidence type="ECO:0000313" key="3">
    <source>
        <dbReference type="Proteomes" id="UP000830925"/>
    </source>
</evidence>
<dbReference type="CDD" id="cd04301">
    <property type="entry name" value="NAT_SF"/>
    <property type="match status" value="1"/>
</dbReference>
<feature type="domain" description="N-acetyltransferase" evidence="1">
    <location>
        <begin position="1"/>
        <end position="145"/>
    </location>
</feature>
<dbReference type="Pfam" id="PF00583">
    <property type="entry name" value="Acetyltransf_1"/>
    <property type="match status" value="1"/>
</dbReference>
<organism evidence="2 3">
    <name type="scientific">Alcaligenes faecalis</name>
    <dbReference type="NCBI Taxonomy" id="511"/>
    <lineage>
        <taxon>Bacteria</taxon>
        <taxon>Pseudomonadati</taxon>
        <taxon>Pseudomonadota</taxon>
        <taxon>Betaproteobacteria</taxon>
        <taxon>Burkholderiales</taxon>
        <taxon>Alcaligenaceae</taxon>
        <taxon>Alcaligenes</taxon>
    </lineage>
</organism>
<dbReference type="AlphaFoldDB" id="A0AAE9KN05"/>
<dbReference type="InterPro" id="IPR000182">
    <property type="entry name" value="GNAT_dom"/>
</dbReference>
<reference evidence="2" key="1">
    <citation type="submission" date="2022-04" db="EMBL/GenBank/DDBJ databases">
        <title>Genomic mining of Alcaligenes faecalis D334 producing ectoin and derivatives.</title>
        <authorList>
            <person name="Doan V.T."/>
            <person name="Quach N.T."/>
            <person name="Vu T.-H.-N."/>
            <person name="Phi Q.-T."/>
        </authorList>
    </citation>
    <scope>NUCLEOTIDE SEQUENCE</scope>
    <source>
        <strain evidence="2">D334</strain>
    </source>
</reference>
<evidence type="ECO:0000259" key="1">
    <source>
        <dbReference type="PROSITE" id="PS51186"/>
    </source>
</evidence>
<dbReference type="Proteomes" id="UP000830925">
    <property type="component" value="Chromosome"/>
</dbReference>
<dbReference type="Gene3D" id="3.40.630.30">
    <property type="match status" value="1"/>
</dbReference>
<accession>A0AAE9KN05</accession>
<dbReference type="PROSITE" id="PS51186">
    <property type="entry name" value="GNAT"/>
    <property type="match status" value="1"/>
</dbReference>
<evidence type="ECO:0000313" key="2">
    <source>
        <dbReference type="EMBL" id="UPL20913.1"/>
    </source>
</evidence>
<dbReference type="RefSeq" id="WP_247965985.1">
    <property type="nucleotide sequence ID" value="NZ_CP095873.1"/>
</dbReference>
<gene>
    <name evidence="2" type="ORF">MXF72_16175</name>
</gene>
<dbReference type="EMBL" id="CP095873">
    <property type="protein sequence ID" value="UPL20913.1"/>
    <property type="molecule type" value="Genomic_DNA"/>
</dbReference>
<dbReference type="GO" id="GO:0016747">
    <property type="term" value="F:acyltransferase activity, transferring groups other than amino-acyl groups"/>
    <property type="evidence" value="ECO:0007669"/>
    <property type="project" value="InterPro"/>
</dbReference>
<protein>
    <submittedName>
        <fullName evidence="2">GNAT family N-acetyltransferase</fullName>
    </submittedName>
</protein>
<sequence>MEIRRIRATDWDWIQQWFQDEDLNRELGPLDQEWLDHVLNQSDGVQLVAEQNGQPIGLIGCAWGDGRNLPHAITDIAVAPPLRGNGQAGAMLEAVLAWPGHPPCRKWVAFVFPENQRACRFFTRLGWEHVDFADGMNEFEYKFVRSEPDRS</sequence>
<proteinExistence type="predicted"/>
<dbReference type="InterPro" id="IPR016181">
    <property type="entry name" value="Acyl_CoA_acyltransferase"/>
</dbReference>
<dbReference type="SUPFAM" id="SSF55729">
    <property type="entry name" value="Acyl-CoA N-acyltransferases (Nat)"/>
    <property type="match status" value="1"/>
</dbReference>
<name>A0AAE9KN05_ALCFA</name>